<dbReference type="Pfam" id="PF07963">
    <property type="entry name" value="N_methyl"/>
    <property type="match status" value="1"/>
</dbReference>
<feature type="transmembrane region" description="Helical" evidence="3">
    <location>
        <begin position="7"/>
        <end position="32"/>
    </location>
</feature>
<dbReference type="EMBL" id="PEMG01000365">
    <property type="protein sequence ID" value="RTI06643.1"/>
    <property type="molecule type" value="Genomic_DNA"/>
</dbReference>
<evidence type="ECO:0000256" key="2">
    <source>
        <dbReference type="ARBA" id="ARBA00023237"/>
    </source>
</evidence>
<dbReference type="GO" id="GO:0009279">
    <property type="term" value="C:cell outer membrane"/>
    <property type="evidence" value="ECO:0007669"/>
    <property type="project" value="UniProtKB-SubCell"/>
</dbReference>
<gene>
    <name evidence="4" type="ORF">CSW30_10180</name>
</gene>
<reference evidence="4 5" key="1">
    <citation type="journal article" date="2019" name="Extremophiles">
        <title>Biogeography of thermophiles and predominance of Thermus scotoductus in domestic water heaters.</title>
        <authorList>
            <person name="Wilpiszeski R.L."/>
            <person name="Zhang Z."/>
            <person name="House C.H."/>
        </authorList>
    </citation>
    <scope>NUCLEOTIDE SEQUENCE [LARGE SCALE GENOMIC DNA]</scope>
    <source>
        <strain evidence="4 5">17_S17</strain>
    </source>
</reference>
<sequence>MRRGLTLVELAVVLVLVGVLALAFSSLFLMGVRTERETGLLQVHSLAQDLWDTLGRDVRGALAVQGYSATGFIVSGVGGCVQYRLNGGRLERRTWTGSCASPTGTFLDVLNPAGLPYAQFCYDNASAPAAVALMDNPCDMASPDGKRLTLRLQGRDFLLPPLAVSRRTD</sequence>
<dbReference type="PROSITE" id="PS00409">
    <property type="entry name" value="PROKAR_NTER_METHYL"/>
    <property type="match status" value="1"/>
</dbReference>
<comment type="caution">
    <text evidence="4">The sequence shown here is derived from an EMBL/GenBank/DDBJ whole genome shotgun (WGS) entry which is preliminary data.</text>
</comment>
<dbReference type="RefSeq" id="WP_126218702.1">
    <property type="nucleotide sequence ID" value="NZ_PEMG01000365.1"/>
</dbReference>
<evidence type="ECO:0000256" key="1">
    <source>
        <dbReference type="ARBA" id="ARBA00004442"/>
    </source>
</evidence>
<dbReference type="AlphaFoldDB" id="A0A430UMV3"/>
<keyword evidence="3" id="KW-0472">Membrane</keyword>
<keyword evidence="2" id="KW-0998">Cell outer membrane</keyword>
<proteinExistence type="predicted"/>
<evidence type="ECO:0000313" key="5">
    <source>
        <dbReference type="Proteomes" id="UP000287173"/>
    </source>
</evidence>
<dbReference type="Proteomes" id="UP000287173">
    <property type="component" value="Unassembled WGS sequence"/>
</dbReference>
<dbReference type="NCBIfam" id="TIGR02532">
    <property type="entry name" value="IV_pilin_GFxxxE"/>
    <property type="match status" value="1"/>
</dbReference>
<evidence type="ECO:0000256" key="3">
    <source>
        <dbReference type="SAM" id="Phobius"/>
    </source>
</evidence>
<name>A0A430UMV3_THESC</name>
<evidence type="ECO:0000313" key="4">
    <source>
        <dbReference type="EMBL" id="RTI06643.1"/>
    </source>
</evidence>
<keyword evidence="3" id="KW-1133">Transmembrane helix</keyword>
<accession>A0A430UMV3</accession>
<dbReference type="InterPro" id="IPR012902">
    <property type="entry name" value="N_methyl_site"/>
</dbReference>
<organism evidence="4 5">
    <name type="scientific">Thermus scotoductus</name>
    <dbReference type="NCBI Taxonomy" id="37636"/>
    <lineage>
        <taxon>Bacteria</taxon>
        <taxon>Thermotogati</taxon>
        <taxon>Deinococcota</taxon>
        <taxon>Deinococci</taxon>
        <taxon>Thermales</taxon>
        <taxon>Thermaceae</taxon>
        <taxon>Thermus</taxon>
    </lineage>
</organism>
<protein>
    <submittedName>
        <fullName evidence="4">Prepilin-type cleavage/methylation domain-containing protein</fullName>
    </submittedName>
</protein>
<keyword evidence="3" id="KW-0812">Transmembrane</keyword>
<comment type="subcellular location">
    <subcellularLocation>
        <location evidence="1">Cell outer membrane</location>
    </subcellularLocation>
</comment>